<keyword evidence="3" id="KW-1185">Reference proteome</keyword>
<dbReference type="Proteomes" id="UP000230423">
    <property type="component" value="Unassembled WGS sequence"/>
</dbReference>
<evidence type="ECO:0000313" key="2">
    <source>
        <dbReference type="EMBL" id="PIO68422.1"/>
    </source>
</evidence>
<name>A0A2G9UFC7_TELCI</name>
<proteinExistence type="predicted"/>
<organism evidence="2 3">
    <name type="scientific">Teladorsagia circumcincta</name>
    <name type="common">Brown stomach worm</name>
    <name type="synonym">Ostertagia circumcincta</name>
    <dbReference type="NCBI Taxonomy" id="45464"/>
    <lineage>
        <taxon>Eukaryota</taxon>
        <taxon>Metazoa</taxon>
        <taxon>Ecdysozoa</taxon>
        <taxon>Nematoda</taxon>
        <taxon>Chromadorea</taxon>
        <taxon>Rhabditida</taxon>
        <taxon>Rhabditina</taxon>
        <taxon>Rhabditomorpha</taxon>
        <taxon>Strongyloidea</taxon>
        <taxon>Trichostrongylidae</taxon>
        <taxon>Teladorsagia</taxon>
    </lineage>
</organism>
<sequence length="794" mass="86636">MHGILGMSKSDIQNVYNMWCADGGQNIRQEDSGDNPSPAQQRSSEAELQKLLNTPRPLASNEEDRLKSLLKATSFGEFAWNCYLARHRRFDEVVELSIPPNAGRNEAVLEYQQLLPIVKALRRNLPFCSTKKLSWPGHIKEAIEKFESEKPSVTAYESDLPIFNRGKTPVRLPRRLSKSDAFLVRKRTAAVALQHLSANSPQLSSLSDKSPPAAKRALMNLSEDEEIIPDVTIVGNDSLDETSNLKLVDYSFTSNSTFDHTHTPKKLHKDLDNSALDGHEHQVLDFDDATVSPPPSSPSPSSPNAESTAYIVSNGQPTVELQSSKEGQGQFIDEGEIAIERQSDVDENGYDGAGDEQTAFEKQSDDLGSSDTESLRTAIETQSDVDEVVSETQEDDMDATFTVPASPGPATGDFVSVCTESVTIVGNDSLDETSNLKLVDYSFTSNSTFDHTHTPKKLHKDLDNSALDGHEHQVLDFDDEPAVDSDQLVQPIIEECSSEAQSSPQLPRRSRKAKEVVEETEITGVVKKSPRRTPTRSVTKSKLGEVEQQSSKRKSTLSKAARVLDEKFTIPKQLGGIDAGTLFDMTMKGTGSRRRSLSESVGSGRSEPIHVKEVAEASKISGAKTVQTPTRQRRAASATTAELTPSRMSARKETKSPSRKLATTSSEQASSSVAKSPTRRTPTRSVTRTMVAEVEQESSKRESTRPKAAKALYGSVSSRSSRGRGGRNVMEIPATGKAQSPGRQRRAASATPVELTPSRTRTRKGSDSVVSLPPATPKSPSRRGRSSKIQPIPE</sequence>
<gene>
    <name evidence="2" type="ORF">TELCIR_09793</name>
</gene>
<accession>A0A2G9UFC7</accession>
<dbReference type="OrthoDB" id="20729at2759"/>
<dbReference type="EMBL" id="KZ347106">
    <property type="protein sequence ID" value="PIO68422.1"/>
    <property type="molecule type" value="Genomic_DNA"/>
</dbReference>
<feature type="region of interest" description="Disordered" evidence="1">
    <location>
        <begin position="346"/>
        <end position="370"/>
    </location>
</feature>
<feature type="compositionally biased region" description="Pro residues" evidence="1">
    <location>
        <begin position="292"/>
        <end position="301"/>
    </location>
</feature>
<feature type="region of interest" description="Disordered" evidence="1">
    <location>
        <begin position="286"/>
        <end position="308"/>
    </location>
</feature>
<evidence type="ECO:0000256" key="1">
    <source>
        <dbReference type="SAM" id="MobiDB-lite"/>
    </source>
</evidence>
<feature type="compositionally biased region" description="Basic and acidic residues" evidence="1">
    <location>
        <begin position="607"/>
        <end position="616"/>
    </location>
</feature>
<dbReference type="AlphaFoldDB" id="A0A2G9UFC7"/>
<protein>
    <submittedName>
        <fullName evidence="2">Uncharacterized protein</fullName>
    </submittedName>
</protein>
<feature type="region of interest" description="Disordered" evidence="1">
    <location>
        <begin position="583"/>
        <end position="794"/>
    </location>
</feature>
<reference evidence="2 3" key="1">
    <citation type="submission" date="2015-09" db="EMBL/GenBank/DDBJ databases">
        <title>Draft genome of the parasitic nematode Teladorsagia circumcincta isolate WARC Sus (inbred).</title>
        <authorList>
            <person name="Mitreva M."/>
        </authorList>
    </citation>
    <scope>NUCLEOTIDE SEQUENCE [LARGE SCALE GENOMIC DNA]</scope>
    <source>
        <strain evidence="2 3">S</strain>
    </source>
</reference>
<feature type="region of interest" description="Disordered" evidence="1">
    <location>
        <begin position="497"/>
        <end position="559"/>
    </location>
</feature>
<feature type="compositionally biased region" description="Low complexity" evidence="1">
    <location>
        <begin position="662"/>
        <end position="676"/>
    </location>
</feature>
<evidence type="ECO:0000313" key="3">
    <source>
        <dbReference type="Proteomes" id="UP000230423"/>
    </source>
</evidence>